<dbReference type="AlphaFoldDB" id="A0A0X3P2J5"/>
<evidence type="ECO:0000313" key="2">
    <source>
        <dbReference type="EMBL" id="JAP46201.1"/>
    </source>
</evidence>
<feature type="signal peptide" evidence="1">
    <location>
        <begin position="1"/>
        <end position="15"/>
    </location>
</feature>
<name>A0A0X3P2J5_SCHSO</name>
<keyword evidence="1" id="KW-0732">Signal</keyword>
<organism evidence="2">
    <name type="scientific">Schistocephalus solidus</name>
    <name type="common">Tapeworm</name>
    <dbReference type="NCBI Taxonomy" id="70667"/>
    <lineage>
        <taxon>Eukaryota</taxon>
        <taxon>Metazoa</taxon>
        <taxon>Spiralia</taxon>
        <taxon>Lophotrochozoa</taxon>
        <taxon>Platyhelminthes</taxon>
        <taxon>Cestoda</taxon>
        <taxon>Eucestoda</taxon>
        <taxon>Diphyllobothriidea</taxon>
        <taxon>Diphyllobothriidae</taxon>
        <taxon>Schistocephalus</taxon>
    </lineage>
</organism>
<evidence type="ECO:0000256" key="1">
    <source>
        <dbReference type="SAM" id="SignalP"/>
    </source>
</evidence>
<feature type="chain" id="PRO_5012000474" evidence="1">
    <location>
        <begin position="16"/>
        <end position="146"/>
    </location>
</feature>
<gene>
    <name evidence="2" type="ORF">TR87796</name>
</gene>
<accession>A0A0X3P2J5</accession>
<reference evidence="2" key="1">
    <citation type="submission" date="2016-01" db="EMBL/GenBank/DDBJ databases">
        <title>Reference transcriptome for the parasite Schistocephalus solidus: insights into the molecular evolution of parasitism.</title>
        <authorList>
            <person name="Hebert F.O."/>
            <person name="Grambauer S."/>
            <person name="Barber I."/>
            <person name="Landry C.R."/>
            <person name="Aubin-Horth N."/>
        </authorList>
    </citation>
    <scope>NUCLEOTIDE SEQUENCE</scope>
</reference>
<protein>
    <submittedName>
        <fullName evidence="2">Uncharacterized protein</fullName>
    </submittedName>
</protein>
<sequence length="146" mass="16129">MSFLLWLIYAVFVNAKPGIVNLLHQVKMEADFEFVALVPITGEVSSQWTGATGTSENPCAAPEPCVQFYPPRASFRIIGKPDQLHAALILTPQQSNLPTIAVAMVKGDVWFPAVLGAQCTMIINFEDDISDSRIFSFDEDIKDIIR</sequence>
<dbReference type="EMBL" id="GEEE01017024">
    <property type="protein sequence ID" value="JAP46201.1"/>
    <property type="molecule type" value="Transcribed_RNA"/>
</dbReference>
<proteinExistence type="predicted"/>